<comment type="caution">
    <text evidence="1">The sequence shown here is derived from an EMBL/GenBank/DDBJ whole genome shotgun (WGS) entry which is preliminary data.</text>
</comment>
<keyword evidence="2" id="KW-1185">Reference proteome</keyword>
<proteinExistence type="predicted"/>
<reference evidence="1" key="1">
    <citation type="submission" date="2022-07" db="EMBL/GenBank/DDBJ databases">
        <title>Phylogenomic reconstructions and comparative analyses of Kickxellomycotina fungi.</title>
        <authorList>
            <person name="Reynolds N.K."/>
            <person name="Stajich J.E."/>
            <person name="Barry K."/>
            <person name="Grigoriev I.V."/>
            <person name="Crous P."/>
            <person name="Smith M.E."/>
        </authorList>
    </citation>
    <scope>NUCLEOTIDE SEQUENCE</scope>
    <source>
        <strain evidence="1">NRRL 5244</strain>
    </source>
</reference>
<gene>
    <name evidence="1" type="primary">utp13_1</name>
    <name evidence="1" type="ORF">FBU59_003701</name>
</gene>
<evidence type="ECO:0000313" key="1">
    <source>
        <dbReference type="EMBL" id="KAJ1940795.1"/>
    </source>
</evidence>
<dbReference type="Proteomes" id="UP001150603">
    <property type="component" value="Unassembled WGS sequence"/>
</dbReference>
<sequence length="430" mass="47646">MDMPANQRITCIAIAVGHTQAVGAVCLALADDCPFMISGSQDRTVKMWDLTPLRAIIDNPESALEAVRESGPIKLRSKYTFQAHEKDINSICLAPGDKMFATGSQDKTAKIWDTATGKPLGSLQGHKRGVWNVAFSPVDRVIATTSGDRTVKLWALSDYSCLKTLEGHTNSVLSVEFMTSGTQLMTSGSDGLLKLWNIKDSDCVLTLDKHEDKIWTLAKQRDEKFMASGGADSTIYIWQDTTQSEIDRLHKEEAETIEKQQALDNFLVAKDYRNAITLALSLDQPHRLLRIFSDLMMAVEHRDTSATDDAEDSERSAILGSLAVDEVVATLAPDQLNRLLGYVKNWNTNGKFANVAQAVLYCILTRYTTQTVLELPAAKDLISALLPYSERHYTRLDNLLTDSFIVDYTLHAMDSLSLITGDSDDEDDEE</sequence>
<name>A0ACC1J7L9_9FUNG</name>
<organism evidence="1 2">
    <name type="scientific">Linderina macrospora</name>
    <dbReference type="NCBI Taxonomy" id="4868"/>
    <lineage>
        <taxon>Eukaryota</taxon>
        <taxon>Fungi</taxon>
        <taxon>Fungi incertae sedis</taxon>
        <taxon>Zoopagomycota</taxon>
        <taxon>Kickxellomycotina</taxon>
        <taxon>Kickxellomycetes</taxon>
        <taxon>Kickxellales</taxon>
        <taxon>Kickxellaceae</taxon>
        <taxon>Linderina</taxon>
    </lineage>
</organism>
<dbReference type="EMBL" id="JANBPW010002445">
    <property type="protein sequence ID" value="KAJ1940795.1"/>
    <property type="molecule type" value="Genomic_DNA"/>
</dbReference>
<accession>A0ACC1J7L9</accession>
<protein>
    <submittedName>
        <fullName evidence="1">U3 small nucleolar RNA-associated protein</fullName>
    </submittedName>
</protein>
<evidence type="ECO:0000313" key="2">
    <source>
        <dbReference type="Proteomes" id="UP001150603"/>
    </source>
</evidence>